<dbReference type="Pfam" id="PF09785">
    <property type="entry name" value="Prp31_C"/>
    <property type="match status" value="1"/>
</dbReference>
<reference evidence="11 13" key="1">
    <citation type="journal article" date="2012" name="Nature">
        <title>Algal genomes reveal evolutionary mosaicism and the fate of nucleomorphs.</title>
        <authorList>
            <consortium name="DOE Joint Genome Institute"/>
            <person name="Curtis B.A."/>
            <person name="Tanifuji G."/>
            <person name="Burki F."/>
            <person name="Gruber A."/>
            <person name="Irimia M."/>
            <person name="Maruyama S."/>
            <person name="Arias M.C."/>
            <person name="Ball S.G."/>
            <person name="Gile G.H."/>
            <person name="Hirakawa Y."/>
            <person name="Hopkins J.F."/>
            <person name="Kuo A."/>
            <person name="Rensing S.A."/>
            <person name="Schmutz J."/>
            <person name="Symeonidi A."/>
            <person name="Elias M."/>
            <person name="Eveleigh R.J."/>
            <person name="Herman E.K."/>
            <person name="Klute M.J."/>
            <person name="Nakayama T."/>
            <person name="Obornik M."/>
            <person name="Reyes-Prieto A."/>
            <person name="Armbrust E.V."/>
            <person name="Aves S.J."/>
            <person name="Beiko R.G."/>
            <person name="Coutinho P."/>
            <person name="Dacks J.B."/>
            <person name="Durnford D.G."/>
            <person name="Fast N.M."/>
            <person name="Green B.R."/>
            <person name="Grisdale C.J."/>
            <person name="Hempel F."/>
            <person name="Henrissat B."/>
            <person name="Hoppner M.P."/>
            <person name="Ishida K."/>
            <person name="Kim E."/>
            <person name="Koreny L."/>
            <person name="Kroth P.G."/>
            <person name="Liu Y."/>
            <person name="Malik S.B."/>
            <person name="Maier U.G."/>
            <person name="McRose D."/>
            <person name="Mock T."/>
            <person name="Neilson J.A."/>
            <person name="Onodera N.T."/>
            <person name="Poole A.M."/>
            <person name="Pritham E.J."/>
            <person name="Richards T.A."/>
            <person name="Rocap G."/>
            <person name="Roy S.W."/>
            <person name="Sarai C."/>
            <person name="Schaack S."/>
            <person name="Shirato S."/>
            <person name="Slamovits C.H."/>
            <person name="Spencer D.F."/>
            <person name="Suzuki S."/>
            <person name="Worden A.Z."/>
            <person name="Zauner S."/>
            <person name="Barry K."/>
            <person name="Bell C."/>
            <person name="Bharti A.K."/>
            <person name="Crow J.A."/>
            <person name="Grimwood J."/>
            <person name="Kramer R."/>
            <person name="Lindquist E."/>
            <person name="Lucas S."/>
            <person name="Salamov A."/>
            <person name="McFadden G.I."/>
            <person name="Lane C.E."/>
            <person name="Keeling P.J."/>
            <person name="Gray M.W."/>
            <person name="Grigoriev I.V."/>
            <person name="Archibald J.M."/>
        </authorList>
    </citation>
    <scope>NUCLEOTIDE SEQUENCE</scope>
    <source>
        <strain evidence="11 13">CCMP2712</strain>
    </source>
</reference>
<dbReference type="InterPro" id="IPR002687">
    <property type="entry name" value="Nop_dom"/>
</dbReference>
<dbReference type="PROSITE" id="PS51358">
    <property type="entry name" value="NOP"/>
    <property type="match status" value="1"/>
</dbReference>
<dbReference type="SMART" id="SM00931">
    <property type="entry name" value="NOSIC"/>
    <property type="match status" value="1"/>
</dbReference>
<dbReference type="InterPro" id="IPR019175">
    <property type="entry name" value="Prp31_C"/>
</dbReference>
<gene>
    <name evidence="11" type="ORF">GUITHDRAFT_100970</name>
</gene>
<proteinExistence type="inferred from homology"/>
<dbReference type="InterPro" id="IPR012976">
    <property type="entry name" value="NOSIC"/>
</dbReference>
<dbReference type="AlphaFoldDB" id="L1JY65"/>
<dbReference type="PANTHER" id="PTHR13904">
    <property type="entry name" value="PRE-MRNA SPLICING FACTOR PRP31"/>
    <property type="match status" value="1"/>
</dbReference>
<keyword evidence="8" id="KW-0687">Ribonucleoprotein</keyword>
<dbReference type="GO" id="GO:0003723">
    <property type="term" value="F:RNA binding"/>
    <property type="evidence" value="ECO:0007669"/>
    <property type="project" value="UniProtKB-KW"/>
</dbReference>
<dbReference type="HOGENOM" id="CLU_026337_2_0_1"/>
<dbReference type="GO" id="GO:0046540">
    <property type="term" value="C:U4/U6 x U5 tri-snRNP complex"/>
    <property type="evidence" value="ECO:0007669"/>
    <property type="project" value="InterPro"/>
</dbReference>
<dbReference type="FunFam" id="1.10.246.90:FF:000002">
    <property type="entry name" value="U4/U6 small nuclear ribonucleoprotein Prp31"/>
    <property type="match status" value="1"/>
</dbReference>
<dbReference type="GO" id="GO:0000244">
    <property type="term" value="P:spliceosomal tri-snRNP complex assembly"/>
    <property type="evidence" value="ECO:0007669"/>
    <property type="project" value="InterPro"/>
</dbReference>
<feature type="compositionally biased region" description="Basic residues" evidence="9">
    <location>
        <begin position="352"/>
        <end position="361"/>
    </location>
</feature>
<evidence type="ECO:0000256" key="3">
    <source>
        <dbReference type="ARBA" id="ARBA00022664"/>
    </source>
</evidence>
<dbReference type="FunFam" id="1.10.287.4070:FF:000003">
    <property type="entry name" value="U4/U6 small nuclear ribonucleoprotein PRP31"/>
    <property type="match status" value="1"/>
</dbReference>
<evidence type="ECO:0000256" key="1">
    <source>
        <dbReference type="ARBA" id="ARBA00004123"/>
    </source>
</evidence>
<dbReference type="eggNOG" id="KOG2574">
    <property type="taxonomic scope" value="Eukaryota"/>
</dbReference>
<dbReference type="Proteomes" id="UP000011087">
    <property type="component" value="Unassembled WGS sequence"/>
</dbReference>
<dbReference type="PaxDb" id="55529-EKX53264"/>
<evidence type="ECO:0000256" key="9">
    <source>
        <dbReference type="SAM" id="MobiDB-lite"/>
    </source>
</evidence>
<feature type="compositionally biased region" description="Acidic residues" evidence="9">
    <location>
        <begin position="12"/>
        <end position="42"/>
    </location>
</feature>
<feature type="region of interest" description="Disordered" evidence="9">
    <location>
        <begin position="1"/>
        <end position="42"/>
    </location>
</feature>
<feature type="domain" description="Nop" evidence="10">
    <location>
        <begin position="216"/>
        <end position="334"/>
    </location>
</feature>
<evidence type="ECO:0000313" key="11">
    <source>
        <dbReference type="EMBL" id="EKX53264.1"/>
    </source>
</evidence>
<evidence type="ECO:0000256" key="8">
    <source>
        <dbReference type="ARBA" id="ARBA00023274"/>
    </source>
</evidence>
<dbReference type="InterPro" id="IPR036070">
    <property type="entry name" value="Nop_dom_sf"/>
</dbReference>
<keyword evidence="5" id="KW-0694">RNA-binding</keyword>
<feature type="region of interest" description="Disordered" evidence="9">
    <location>
        <begin position="332"/>
        <end position="361"/>
    </location>
</feature>
<dbReference type="STRING" id="905079.L1JY65"/>
<dbReference type="KEGG" id="gtt:GUITHDRAFT_100970"/>
<dbReference type="GO" id="GO:0071011">
    <property type="term" value="C:precatalytic spliceosome"/>
    <property type="evidence" value="ECO:0007669"/>
    <property type="project" value="TreeGrafter"/>
</dbReference>
<dbReference type="InterPro" id="IPR042239">
    <property type="entry name" value="Nop_C"/>
</dbReference>
<dbReference type="GeneID" id="17310121"/>
<evidence type="ECO:0000256" key="6">
    <source>
        <dbReference type="ARBA" id="ARBA00023187"/>
    </source>
</evidence>
<dbReference type="Gene3D" id="1.10.246.90">
    <property type="entry name" value="Nop domain"/>
    <property type="match status" value="1"/>
</dbReference>
<evidence type="ECO:0000313" key="13">
    <source>
        <dbReference type="Proteomes" id="UP000011087"/>
    </source>
</evidence>
<dbReference type="RefSeq" id="XP_005840244.1">
    <property type="nucleotide sequence ID" value="XM_005840187.1"/>
</dbReference>
<organism evidence="11">
    <name type="scientific">Guillardia theta (strain CCMP2712)</name>
    <name type="common">Cryptophyte</name>
    <dbReference type="NCBI Taxonomy" id="905079"/>
    <lineage>
        <taxon>Eukaryota</taxon>
        <taxon>Cryptophyceae</taxon>
        <taxon>Pyrenomonadales</taxon>
        <taxon>Geminigeraceae</taxon>
        <taxon>Guillardia</taxon>
    </lineage>
</organism>
<keyword evidence="4" id="KW-0747">Spliceosome</keyword>
<dbReference type="Gene3D" id="1.10.287.4070">
    <property type="match status" value="1"/>
</dbReference>
<name>L1JY65_GUITC</name>
<reference evidence="12" key="3">
    <citation type="submission" date="2016-03" db="UniProtKB">
        <authorList>
            <consortium name="EnsemblProtists"/>
        </authorList>
    </citation>
    <scope>IDENTIFICATION</scope>
</reference>
<comment type="similarity">
    <text evidence="2">Belongs to the PRP31 family.</text>
</comment>
<evidence type="ECO:0000259" key="10">
    <source>
        <dbReference type="PROSITE" id="PS51358"/>
    </source>
</evidence>
<evidence type="ECO:0000256" key="2">
    <source>
        <dbReference type="ARBA" id="ARBA00005572"/>
    </source>
</evidence>
<dbReference type="EMBL" id="JH992970">
    <property type="protein sequence ID" value="EKX53264.1"/>
    <property type="molecule type" value="Genomic_DNA"/>
</dbReference>
<comment type="subcellular location">
    <subcellularLocation>
        <location evidence="1">Nucleus</location>
    </subcellularLocation>
</comment>
<keyword evidence="6" id="KW-0508">mRNA splicing</keyword>
<reference evidence="13" key="2">
    <citation type="submission" date="2012-11" db="EMBL/GenBank/DDBJ databases">
        <authorList>
            <person name="Kuo A."/>
            <person name="Curtis B.A."/>
            <person name="Tanifuji G."/>
            <person name="Burki F."/>
            <person name="Gruber A."/>
            <person name="Irimia M."/>
            <person name="Maruyama S."/>
            <person name="Arias M.C."/>
            <person name="Ball S.G."/>
            <person name="Gile G.H."/>
            <person name="Hirakawa Y."/>
            <person name="Hopkins J.F."/>
            <person name="Rensing S.A."/>
            <person name="Schmutz J."/>
            <person name="Symeonidi A."/>
            <person name="Elias M."/>
            <person name="Eveleigh R.J."/>
            <person name="Herman E.K."/>
            <person name="Klute M.J."/>
            <person name="Nakayama T."/>
            <person name="Obornik M."/>
            <person name="Reyes-Prieto A."/>
            <person name="Armbrust E.V."/>
            <person name="Aves S.J."/>
            <person name="Beiko R.G."/>
            <person name="Coutinho P."/>
            <person name="Dacks J.B."/>
            <person name="Durnford D.G."/>
            <person name="Fast N.M."/>
            <person name="Green B.R."/>
            <person name="Grisdale C."/>
            <person name="Hempe F."/>
            <person name="Henrissat B."/>
            <person name="Hoppner M.P."/>
            <person name="Ishida K.-I."/>
            <person name="Kim E."/>
            <person name="Koreny L."/>
            <person name="Kroth P.G."/>
            <person name="Liu Y."/>
            <person name="Malik S.-B."/>
            <person name="Maier U.G."/>
            <person name="McRose D."/>
            <person name="Mock T."/>
            <person name="Neilson J.A."/>
            <person name="Onodera N.T."/>
            <person name="Poole A.M."/>
            <person name="Pritham E.J."/>
            <person name="Richards T.A."/>
            <person name="Rocap G."/>
            <person name="Roy S.W."/>
            <person name="Sarai C."/>
            <person name="Schaack S."/>
            <person name="Shirato S."/>
            <person name="Slamovits C.H."/>
            <person name="Spencer D.F."/>
            <person name="Suzuki S."/>
            <person name="Worden A.Z."/>
            <person name="Zauner S."/>
            <person name="Barry K."/>
            <person name="Bell C."/>
            <person name="Bharti A.K."/>
            <person name="Crow J.A."/>
            <person name="Grimwood J."/>
            <person name="Kramer R."/>
            <person name="Lindquist E."/>
            <person name="Lucas S."/>
            <person name="Salamov A."/>
            <person name="McFadden G.I."/>
            <person name="Lane C.E."/>
            <person name="Keeling P.J."/>
            <person name="Gray M.W."/>
            <person name="Grigoriev I.V."/>
            <person name="Archibald J.M."/>
        </authorList>
    </citation>
    <scope>NUCLEOTIDE SEQUENCE</scope>
    <source>
        <strain evidence="13">CCMP2712</strain>
    </source>
</reference>
<keyword evidence="13" id="KW-1185">Reference proteome</keyword>
<dbReference type="Pfam" id="PF01798">
    <property type="entry name" value="Nop"/>
    <property type="match status" value="1"/>
</dbReference>
<keyword evidence="3" id="KW-0507">mRNA processing</keyword>
<evidence type="ECO:0000256" key="4">
    <source>
        <dbReference type="ARBA" id="ARBA00022728"/>
    </source>
</evidence>
<accession>L1JY65</accession>
<dbReference type="GO" id="GO:0005687">
    <property type="term" value="C:U4 snRNP"/>
    <property type="evidence" value="ECO:0007669"/>
    <property type="project" value="TreeGrafter"/>
</dbReference>
<evidence type="ECO:0000256" key="7">
    <source>
        <dbReference type="ARBA" id="ARBA00023242"/>
    </source>
</evidence>
<protein>
    <recommendedName>
        <fullName evidence="10">Nop domain-containing protein</fullName>
    </recommendedName>
</protein>
<dbReference type="OMA" id="EMRRSAN"/>
<evidence type="ECO:0000313" key="12">
    <source>
        <dbReference type="EnsemblProtists" id="EKX53264"/>
    </source>
</evidence>
<dbReference type="PANTHER" id="PTHR13904:SF0">
    <property type="entry name" value="U4_U6 SMALL NUCLEAR RIBONUCLEOPROTEIN PRP31"/>
    <property type="match status" value="1"/>
</dbReference>
<sequence length="493" mass="54311">MVESSRYLADLDGLDDSAGEEEVAADGNSEEEMDQDKEFDEDAAEMDATKELSALTRLYGSENLRQHMERIKQSLNRSTPAPYTPEYREDYELVCKSNEIVYELEQETFALTTYIRQGYAIRFPELEALIQNNLDYVRTVYKLGNIPGGDATQVDLSGVLPSATIMVVTVTATTTSGKELPQDQLEKVMTACEQTLKLEENRLEILDFIESRMNILAPNLTIIVGSKVAATMMAMAGGLQELSRMPSCNIRIMGAKRKVQNGMSTAALGVRGGIIVQSPLVLNSPQEFREKAVKLISAKCALAARVDASIESPSGEVGKKLKDQIEESLAKVAEPPPQKRHKALPVPDEKPKKRRGGKRARAIKEKYATTELMKQANRMQFGVQEEEVFGGTDETMGLGSLGKLAHSGKLRIQKKEVKLLNQKARERNGLTSAVKGMVFQAMASDGTGTVTPLASSKAFMNKAASKYFEGQDFFKKSGKDDKELMPPPLPKKK</sequence>
<dbReference type="InterPro" id="IPR027105">
    <property type="entry name" value="Prp31"/>
</dbReference>
<dbReference type="OrthoDB" id="4771285at2759"/>
<keyword evidence="7" id="KW-0539">Nucleus</keyword>
<dbReference type="EnsemblProtists" id="EKX53264">
    <property type="protein sequence ID" value="EKX53264"/>
    <property type="gene ID" value="GUITHDRAFT_100970"/>
</dbReference>
<evidence type="ECO:0000256" key="5">
    <source>
        <dbReference type="ARBA" id="ARBA00022884"/>
    </source>
</evidence>
<dbReference type="SUPFAM" id="SSF89124">
    <property type="entry name" value="Nop domain"/>
    <property type="match status" value="1"/>
</dbReference>